<dbReference type="InterPro" id="IPR000182">
    <property type="entry name" value="GNAT_dom"/>
</dbReference>
<feature type="domain" description="N-acetyltransferase" evidence="1">
    <location>
        <begin position="2"/>
        <end position="159"/>
    </location>
</feature>
<gene>
    <name evidence="2" type="ORF">ACFPM3_23870</name>
</gene>
<dbReference type="Proteomes" id="UP001595829">
    <property type="component" value="Unassembled WGS sequence"/>
</dbReference>
<keyword evidence="2" id="KW-0808">Transferase</keyword>
<dbReference type="PANTHER" id="PTHR43792">
    <property type="entry name" value="GNAT FAMILY, PUTATIVE (AFU_ORTHOLOGUE AFUA_3G00765)-RELATED-RELATED"/>
    <property type="match status" value="1"/>
</dbReference>
<dbReference type="PROSITE" id="PS51186">
    <property type="entry name" value="GNAT"/>
    <property type="match status" value="1"/>
</dbReference>
<dbReference type="EC" id="2.3.-.-" evidence="2"/>
<dbReference type="SUPFAM" id="SSF55729">
    <property type="entry name" value="Acyl-CoA N-acyltransferases (Nat)"/>
    <property type="match status" value="1"/>
</dbReference>
<reference evidence="3" key="1">
    <citation type="journal article" date="2019" name="Int. J. Syst. Evol. Microbiol.">
        <title>The Global Catalogue of Microorganisms (GCM) 10K type strain sequencing project: providing services to taxonomists for standard genome sequencing and annotation.</title>
        <authorList>
            <consortium name="The Broad Institute Genomics Platform"/>
            <consortium name="The Broad Institute Genome Sequencing Center for Infectious Disease"/>
            <person name="Wu L."/>
            <person name="Ma J."/>
        </authorList>
    </citation>
    <scope>NUCLEOTIDE SEQUENCE [LARGE SCALE GENOMIC DNA]</scope>
    <source>
        <strain evidence="3">CGMCC 4.1648</strain>
    </source>
</reference>
<protein>
    <submittedName>
        <fullName evidence="2">GNAT family N-acetyltransferase</fullName>
        <ecNumber evidence="2">2.3.-.-</ecNumber>
    </submittedName>
</protein>
<evidence type="ECO:0000313" key="3">
    <source>
        <dbReference type="Proteomes" id="UP001595829"/>
    </source>
</evidence>
<name>A0ABV9XL20_9ACTN</name>
<dbReference type="GO" id="GO:0016746">
    <property type="term" value="F:acyltransferase activity"/>
    <property type="evidence" value="ECO:0007669"/>
    <property type="project" value="UniProtKB-KW"/>
</dbReference>
<dbReference type="RefSeq" id="WP_345690897.1">
    <property type="nucleotide sequence ID" value="NZ_BAABIT010000001.1"/>
</dbReference>
<dbReference type="InterPro" id="IPR051531">
    <property type="entry name" value="N-acetyltransferase"/>
</dbReference>
<dbReference type="Gene3D" id="3.40.630.30">
    <property type="match status" value="1"/>
</dbReference>
<dbReference type="Pfam" id="PF13302">
    <property type="entry name" value="Acetyltransf_3"/>
    <property type="match status" value="1"/>
</dbReference>
<keyword evidence="2" id="KW-0012">Acyltransferase</keyword>
<dbReference type="InterPro" id="IPR016181">
    <property type="entry name" value="Acyl_CoA_acyltransferase"/>
</dbReference>
<comment type="caution">
    <text evidence="2">The sequence shown here is derived from an EMBL/GenBank/DDBJ whole genome shotgun (WGS) entry which is preliminary data.</text>
</comment>
<dbReference type="EMBL" id="JBHSJD010000018">
    <property type="protein sequence ID" value="MFC5025169.1"/>
    <property type="molecule type" value="Genomic_DNA"/>
</dbReference>
<sequence length="177" mass="19653">MITLRDLAMDDVPAIQRIYSGASVRFTHDRPYTAEEARERVAKALELAEEVPRRRWDFGIVLAEDDDLLGVMSLRIREPGVGTLSYILREDAWNSGYATEAAERVVEFAFTTAGLKRLEAKHHPRNLASGRVLTKAGFECIGTSELHTTDGVIVPYPVYAFRGPSTTQSAGEARCEP</sequence>
<accession>A0ABV9XL20</accession>
<evidence type="ECO:0000259" key="1">
    <source>
        <dbReference type="PROSITE" id="PS51186"/>
    </source>
</evidence>
<keyword evidence="3" id="KW-1185">Reference proteome</keyword>
<organism evidence="2 3">
    <name type="scientific">Streptomyces coeruleoprunus</name>
    <dbReference type="NCBI Taxonomy" id="285563"/>
    <lineage>
        <taxon>Bacteria</taxon>
        <taxon>Bacillati</taxon>
        <taxon>Actinomycetota</taxon>
        <taxon>Actinomycetes</taxon>
        <taxon>Kitasatosporales</taxon>
        <taxon>Streptomycetaceae</taxon>
        <taxon>Streptomyces</taxon>
    </lineage>
</organism>
<proteinExistence type="predicted"/>
<evidence type="ECO:0000313" key="2">
    <source>
        <dbReference type="EMBL" id="MFC5025169.1"/>
    </source>
</evidence>
<dbReference type="PANTHER" id="PTHR43792:SF16">
    <property type="entry name" value="N-ACETYLTRANSFERASE DOMAIN-CONTAINING PROTEIN"/>
    <property type="match status" value="1"/>
</dbReference>